<proteinExistence type="predicted"/>
<keyword evidence="2" id="KW-1185">Reference proteome</keyword>
<dbReference type="Proteomes" id="UP000221024">
    <property type="component" value="Unassembled WGS sequence"/>
</dbReference>
<dbReference type="OrthoDB" id="9799230at2"/>
<evidence type="ECO:0008006" key="3">
    <source>
        <dbReference type="Google" id="ProtNLM"/>
    </source>
</evidence>
<dbReference type="SUPFAM" id="SSF101898">
    <property type="entry name" value="NHL repeat"/>
    <property type="match status" value="1"/>
</dbReference>
<comment type="caution">
    <text evidence="1">The sequence shown here is derived from an EMBL/GenBank/DDBJ whole genome shotgun (WGS) entry which is preliminary data.</text>
</comment>
<evidence type="ECO:0000313" key="1">
    <source>
        <dbReference type="EMBL" id="PEN08373.1"/>
    </source>
</evidence>
<dbReference type="InterPro" id="IPR011042">
    <property type="entry name" value="6-blade_b-propeller_TolB-like"/>
</dbReference>
<gene>
    <name evidence="1" type="ORF">CRI93_04470</name>
</gene>
<dbReference type="Pfam" id="PF17170">
    <property type="entry name" value="DUF5128"/>
    <property type="match status" value="1"/>
</dbReference>
<accession>A0A2H3NZD2</accession>
<sequence>MSTSISVIALLVGLFGLGLPDDPHQPEAQIGDERIGLIQGIAVDEESRVYVGDYINMQVHRYTSEGSYDDSFGGRGQGPGEFQSISGMDMGPNDSLFVHDRAARRIVAFPTDNMSRSTTTSIPSRDDGLSSSMIGGPLVGLHGIWVLPDGEKVVVSGRGFSPSNRNEDRAIHIHFLGEENPVATLPDREFIVFENGGFSVRLMPFGKRPVVTVGQDGDILYGMNERIEIQSVSPVNGNTATVVEDNHTSIPVTEELLETEIQRMGI</sequence>
<organism evidence="1 2">
    <name type="scientific">Longimonas halophila</name>
    <dbReference type="NCBI Taxonomy" id="1469170"/>
    <lineage>
        <taxon>Bacteria</taxon>
        <taxon>Pseudomonadati</taxon>
        <taxon>Rhodothermota</taxon>
        <taxon>Rhodothermia</taxon>
        <taxon>Rhodothermales</taxon>
        <taxon>Salisaetaceae</taxon>
        <taxon>Longimonas</taxon>
    </lineage>
</organism>
<name>A0A2H3NZD2_9BACT</name>
<dbReference type="RefSeq" id="WP_098061412.1">
    <property type="nucleotide sequence ID" value="NZ_PDEP01000003.1"/>
</dbReference>
<dbReference type="EMBL" id="PDEP01000003">
    <property type="protein sequence ID" value="PEN08373.1"/>
    <property type="molecule type" value="Genomic_DNA"/>
</dbReference>
<evidence type="ECO:0000313" key="2">
    <source>
        <dbReference type="Proteomes" id="UP000221024"/>
    </source>
</evidence>
<dbReference type="AlphaFoldDB" id="A0A2H3NZD2"/>
<protein>
    <recommendedName>
        <fullName evidence="3">6-bladed beta-propeller</fullName>
    </recommendedName>
</protein>
<dbReference type="Gene3D" id="2.120.10.30">
    <property type="entry name" value="TolB, C-terminal domain"/>
    <property type="match status" value="1"/>
</dbReference>
<reference evidence="1 2" key="1">
    <citation type="submission" date="2017-10" db="EMBL/GenBank/DDBJ databases">
        <title>Draft genome of Longimonas halophila.</title>
        <authorList>
            <person name="Goh K.M."/>
            <person name="Shamsir M.S."/>
            <person name="Lim S.W."/>
        </authorList>
    </citation>
    <scope>NUCLEOTIDE SEQUENCE [LARGE SCALE GENOMIC DNA]</scope>
    <source>
        <strain evidence="1 2">KCTC 42399</strain>
    </source>
</reference>